<evidence type="ECO:0000256" key="1">
    <source>
        <dbReference type="SAM" id="MobiDB-lite"/>
    </source>
</evidence>
<dbReference type="Proteomes" id="UP001500689">
    <property type="component" value="Unassembled WGS sequence"/>
</dbReference>
<dbReference type="EMBL" id="BAAAZN010000002">
    <property type="protein sequence ID" value="GAA3529386.1"/>
    <property type="molecule type" value="Genomic_DNA"/>
</dbReference>
<sequence length="234" mass="25646">MTFFGESSRERPLFPVREQELYGYEGRPWTGPPSDHIVPALLPWALPLGRSDRTVVALRAVEVWPEAMTLVLGVYSRDAMDGGVPIAHRRIPDYHALLVGVLFPDGHRASSETISVPSASRPDEPVLRVQGGSGSQFHQEQRIFVWPLPGDGPMELVVQWLDRGIPETHTEFDGRRVRAAARDAGELWPGLPRRPGNGSALRQIASFAESNTAAHGVLPQRRPGRGTGSENAGN</sequence>
<evidence type="ECO:0000313" key="3">
    <source>
        <dbReference type="Proteomes" id="UP001500689"/>
    </source>
</evidence>
<reference evidence="3" key="1">
    <citation type="journal article" date="2019" name="Int. J. Syst. Evol. Microbiol.">
        <title>The Global Catalogue of Microorganisms (GCM) 10K type strain sequencing project: providing services to taxonomists for standard genome sequencing and annotation.</title>
        <authorList>
            <consortium name="The Broad Institute Genomics Platform"/>
            <consortium name="The Broad Institute Genome Sequencing Center for Infectious Disease"/>
            <person name="Wu L."/>
            <person name="Ma J."/>
        </authorList>
    </citation>
    <scope>NUCLEOTIDE SEQUENCE [LARGE SCALE GENOMIC DNA]</scope>
    <source>
        <strain evidence="3">JCM 16898</strain>
    </source>
</reference>
<feature type="region of interest" description="Disordered" evidence="1">
    <location>
        <begin position="209"/>
        <end position="234"/>
    </location>
</feature>
<keyword evidence="3" id="KW-1185">Reference proteome</keyword>
<organism evidence="2 3">
    <name type="scientific">Amycolatopsis ultiminotia</name>
    <dbReference type="NCBI Taxonomy" id="543629"/>
    <lineage>
        <taxon>Bacteria</taxon>
        <taxon>Bacillati</taxon>
        <taxon>Actinomycetota</taxon>
        <taxon>Actinomycetes</taxon>
        <taxon>Pseudonocardiales</taxon>
        <taxon>Pseudonocardiaceae</taxon>
        <taxon>Amycolatopsis</taxon>
    </lineage>
</organism>
<protein>
    <submittedName>
        <fullName evidence="2">Uncharacterized protein</fullName>
    </submittedName>
</protein>
<accession>A0ABP6V9G6</accession>
<dbReference type="RefSeq" id="WP_344855854.1">
    <property type="nucleotide sequence ID" value="NZ_BAAAZN010000002.1"/>
</dbReference>
<gene>
    <name evidence="2" type="ORF">GCM10022222_10440</name>
</gene>
<comment type="caution">
    <text evidence="2">The sequence shown here is derived from an EMBL/GenBank/DDBJ whole genome shotgun (WGS) entry which is preliminary data.</text>
</comment>
<proteinExistence type="predicted"/>
<evidence type="ECO:0000313" key="2">
    <source>
        <dbReference type="EMBL" id="GAA3529386.1"/>
    </source>
</evidence>
<name>A0ABP6V9G6_9PSEU</name>